<dbReference type="PROSITE" id="PS50011">
    <property type="entry name" value="PROTEIN_KINASE_DOM"/>
    <property type="match status" value="1"/>
</dbReference>
<dbReference type="AlphaFoldDB" id="A0ABD1X491"/>
<feature type="domain" description="Protein kinase" evidence="9">
    <location>
        <begin position="119"/>
        <end position="302"/>
    </location>
</feature>
<evidence type="ECO:0000256" key="6">
    <source>
        <dbReference type="ARBA" id="ARBA00023136"/>
    </source>
</evidence>
<comment type="subcellular location">
    <subcellularLocation>
        <location evidence="1">Membrane</location>
        <topology evidence="1">Single-pass type I membrane protein</topology>
    </subcellularLocation>
</comment>
<dbReference type="PANTHER" id="PTHR27009">
    <property type="entry name" value="RUST RESISTANCE KINASE LR10-RELATED"/>
    <property type="match status" value="1"/>
</dbReference>
<protein>
    <submittedName>
        <fullName evidence="10">Rust resistance kinase Lr10-like</fullName>
    </submittedName>
</protein>
<evidence type="ECO:0000256" key="2">
    <source>
        <dbReference type="ARBA" id="ARBA00022527"/>
    </source>
</evidence>
<sequence>MAKSCLPGQPLDVNSSISLFKIDKIFGNEEGYTLFNCSSNLTEGYLYPVQCLSGHKYQVLAIYSSYEISNLPQYSPCFKMYNVTYVPLNIFTGQHEEYIIHLSLHLSKPSCENFEAKWKCAKKLIVAGIVIGVLLVLFLIIGLYTILSLKKRKEGYQKKIEGFLEDYIALRPTRYSYADIKKITYNFKKKLSQGGYGTVYKGKLSSQILVAVKVLKFFKGNGDEFINEVGTIGRIHHVNVQIAIGIANGLDYLHQGCNQRILHFGIKPHNILLDHNFNPKVSDFGLAKLCSKDQSVVSITAA</sequence>
<keyword evidence="6 8" id="KW-0472">Membrane</keyword>
<keyword evidence="2" id="KW-0418">Kinase</keyword>
<keyword evidence="4" id="KW-0732">Signal</keyword>
<keyword evidence="3 8" id="KW-0812">Transmembrane</keyword>
<dbReference type="GO" id="GO:0004674">
    <property type="term" value="F:protein serine/threonine kinase activity"/>
    <property type="evidence" value="ECO:0007669"/>
    <property type="project" value="UniProtKB-KW"/>
</dbReference>
<name>A0ABD1X491_9LAMI</name>
<evidence type="ECO:0000313" key="11">
    <source>
        <dbReference type="Proteomes" id="UP001604277"/>
    </source>
</evidence>
<evidence type="ECO:0000259" key="9">
    <source>
        <dbReference type="PROSITE" id="PS50011"/>
    </source>
</evidence>
<evidence type="ECO:0000256" key="4">
    <source>
        <dbReference type="ARBA" id="ARBA00022729"/>
    </source>
</evidence>
<feature type="transmembrane region" description="Helical" evidence="8">
    <location>
        <begin position="124"/>
        <end position="149"/>
    </location>
</feature>
<evidence type="ECO:0000256" key="7">
    <source>
        <dbReference type="ARBA" id="ARBA00023180"/>
    </source>
</evidence>
<proteinExistence type="predicted"/>
<evidence type="ECO:0000256" key="1">
    <source>
        <dbReference type="ARBA" id="ARBA00004479"/>
    </source>
</evidence>
<dbReference type="InterPro" id="IPR000719">
    <property type="entry name" value="Prot_kinase_dom"/>
</dbReference>
<dbReference type="EMBL" id="JBFOLJ010000001">
    <property type="protein sequence ID" value="KAL2555728.1"/>
    <property type="molecule type" value="Genomic_DNA"/>
</dbReference>
<dbReference type="Gene3D" id="1.10.510.10">
    <property type="entry name" value="Transferase(Phosphotransferase) domain 1"/>
    <property type="match status" value="1"/>
</dbReference>
<gene>
    <name evidence="10" type="ORF">Fot_00467</name>
</gene>
<evidence type="ECO:0000256" key="8">
    <source>
        <dbReference type="SAM" id="Phobius"/>
    </source>
</evidence>
<organism evidence="10 11">
    <name type="scientific">Forsythia ovata</name>
    <dbReference type="NCBI Taxonomy" id="205694"/>
    <lineage>
        <taxon>Eukaryota</taxon>
        <taxon>Viridiplantae</taxon>
        <taxon>Streptophyta</taxon>
        <taxon>Embryophyta</taxon>
        <taxon>Tracheophyta</taxon>
        <taxon>Spermatophyta</taxon>
        <taxon>Magnoliopsida</taxon>
        <taxon>eudicotyledons</taxon>
        <taxon>Gunneridae</taxon>
        <taxon>Pentapetalae</taxon>
        <taxon>asterids</taxon>
        <taxon>lamiids</taxon>
        <taxon>Lamiales</taxon>
        <taxon>Oleaceae</taxon>
        <taxon>Forsythieae</taxon>
        <taxon>Forsythia</taxon>
    </lineage>
</organism>
<dbReference type="InterPro" id="IPR045874">
    <property type="entry name" value="LRK10/LRL21-25-like"/>
</dbReference>
<dbReference type="Gene3D" id="3.30.200.20">
    <property type="entry name" value="Phosphorylase Kinase, domain 1"/>
    <property type="match status" value="1"/>
</dbReference>
<comment type="caution">
    <text evidence="10">The sequence shown here is derived from an EMBL/GenBank/DDBJ whole genome shotgun (WGS) entry which is preliminary data.</text>
</comment>
<keyword evidence="2" id="KW-0808">Transferase</keyword>
<dbReference type="Proteomes" id="UP001604277">
    <property type="component" value="Unassembled WGS sequence"/>
</dbReference>
<evidence type="ECO:0000313" key="10">
    <source>
        <dbReference type="EMBL" id="KAL2555728.1"/>
    </source>
</evidence>
<dbReference type="InterPro" id="IPR011009">
    <property type="entry name" value="Kinase-like_dom_sf"/>
</dbReference>
<dbReference type="GO" id="GO:0016020">
    <property type="term" value="C:membrane"/>
    <property type="evidence" value="ECO:0007669"/>
    <property type="project" value="UniProtKB-SubCell"/>
</dbReference>
<keyword evidence="2" id="KW-0723">Serine/threonine-protein kinase</keyword>
<evidence type="ECO:0000256" key="3">
    <source>
        <dbReference type="ARBA" id="ARBA00022692"/>
    </source>
</evidence>
<accession>A0ABD1X491</accession>
<keyword evidence="7" id="KW-0325">Glycoprotein</keyword>
<dbReference type="SUPFAM" id="SSF56112">
    <property type="entry name" value="Protein kinase-like (PK-like)"/>
    <property type="match status" value="1"/>
</dbReference>
<evidence type="ECO:0000256" key="5">
    <source>
        <dbReference type="ARBA" id="ARBA00022989"/>
    </source>
</evidence>
<keyword evidence="5 8" id="KW-1133">Transmembrane helix</keyword>
<dbReference type="Pfam" id="PF00069">
    <property type="entry name" value="Pkinase"/>
    <property type="match status" value="1"/>
</dbReference>
<reference evidence="11" key="1">
    <citation type="submission" date="2024-07" db="EMBL/GenBank/DDBJ databases">
        <title>Two chromosome-level genome assemblies of Korean endemic species Abeliophyllum distichum and Forsythia ovata (Oleaceae).</title>
        <authorList>
            <person name="Jang H."/>
        </authorList>
    </citation>
    <scope>NUCLEOTIDE SEQUENCE [LARGE SCALE GENOMIC DNA]</scope>
</reference>
<keyword evidence="11" id="KW-1185">Reference proteome</keyword>